<feature type="compositionally biased region" description="Low complexity" evidence="1">
    <location>
        <begin position="1314"/>
        <end position="1325"/>
    </location>
</feature>
<organism evidence="3 4">
    <name type="scientific">Caulochytrium protostelioides</name>
    <dbReference type="NCBI Taxonomy" id="1555241"/>
    <lineage>
        <taxon>Eukaryota</taxon>
        <taxon>Fungi</taxon>
        <taxon>Fungi incertae sedis</taxon>
        <taxon>Chytridiomycota</taxon>
        <taxon>Chytridiomycota incertae sedis</taxon>
        <taxon>Chytridiomycetes</taxon>
        <taxon>Caulochytriales</taxon>
        <taxon>Caulochytriaceae</taxon>
        <taxon>Caulochytrium</taxon>
    </lineage>
</organism>
<feature type="compositionally biased region" description="Basic residues" evidence="1">
    <location>
        <begin position="298"/>
        <end position="316"/>
    </location>
</feature>
<feature type="compositionally biased region" description="Gly residues" evidence="1">
    <location>
        <begin position="80"/>
        <end position="90"/>
    </location>
</feature>
<feature type="compositionally biased region" description="Low complexity" evidence="1">
    <location>
        <begin position="448"/>
        <end position="474"/>
    </location>
</feature>
<feature type="region of interest" description="Disordered" evidence="1">
    <location>
        <begin position="964"/>
        <end position="1064"/>
    </location>
</feature>
<dbReference type="OrthoDB" id="8625101at2759"/>
<feature type="compositionally biased region" description="Low complexity" evidence="1">
    <location>
        <begin position="723"/>
        <end position="754"/>
    </location>
</feature>
<feature type="compositionally biased region" description="Basic and acidic residues" evidence="1">
    <location>
        <begin position="221"/>
        <end position="238"/>
    </location>
</feature>
<proteinExistence type="predicted"/>
<dbReference type="PANTHER" id="PTHR13199">
    <property type="entry name" value="GH03947P"/>
    <property type="match status" value="1"/>
</dbReference>
<feature type="compositionally biased region" description="Low complexity" evidence="1">
    <location>
        <begin position="526"/>
        <end position="535"/>
    </location>
</feature>
<feature type="region of interest" description="Disordered" evidence="1">
    <location>
        <begin position="448"/>
        <end position="499"/>
    </location>
</feature>
<evidence type="ECO:0000256" key="1">
    <source>
        <dbReference type="SAM" id="MobiDB-lite"/>
    </source>
</evidence>
<feature type="compositionally biased region" description="Pro residues" evidence="1">
    <location>
        <begin position="1333"/>
        <end position="1349"/>
    </location>
</feature>
<feature type="region of interest" description="Disordered" evidence="1">
    <location>
        <begin position="289"/>
        <end position="316"/>
    </location>
</feature>
<feature type="region of interest" description="Disordered" evidence="1">
    <location>
        <begin position="515"/>
        <end position="585"/>
    </location>
</feature>
<dbReference type="SMART" id="SM01177">
    <property type="entry name" value="DUF4210"/>
    <property type="match status" value="1"/>
</dbReference>
<dbReference type="Pfam" id="PF13889">
    <property type="entry name" value="Chromosome_seg"/>
    <property type="match status" value="1"/>
</dbReference>
<feature type="region of interest" description="Disordered" evidence="1">
    <location>
        <begin position="706"/>
        <end position="885"/>
    </location>
</feature>
<dbReference type="PANTHER" id="PTHR13199:SF11">
    <property type="entry name" value="PROTEIN ATOSSA"/>
    <property type="match status" value="1"/>
</dbReference>
<dbReference type="InterPro" id="IPR025261">
    <property type="entry name" value="Atos-like_cons_dom"/>
</dbReference>
<feature type="compositionally biased region" description="Low complexity" evidence="1">
    <location>
        <begin position="833"/>
        <end position="842"/>
    </location>
</feature>
<feature type="compositionally biased region" description="Low complexity" evidence="1">
    <location>
        <begin position="393"/>
        <end position="412"/>
    </location>
</feature>
<evidence type="ECO:0000259" key="2">
    <source>
        <dbReference type="SMART" id="SM01177"/>
    </source>
</evidence>
<gene>
    <name evidence="3" type="ORF">CXG81DRAFT_16940</name>
</gene>
<feature type="compositionally biased region" description="Basic and acidic residues" evidence="1">
    <location>
        <begin position="1094"/>
        <end position="1110"/>
    </location>
</feature>
<evidence type="ECO:0000313" key="3">
    <source>
        <dbReference type="EMBL" id="RKP03563.1"/>
    </source>
</evidence>
<dbReference type="EMBL" id="ML014121">
    <property type="protein sequence ID" value="RKP03563.1"/>
    <property type="molecule type" value="Genomic_DNA"/>
</dbReference>
<protein>
    <recommendedName>
        <fullName evidence="2">Atos-like conserved domain-containing protein</fullName>
    </recommendedName>
</protein>
<feature type="region of interest" description="Disordered" evidence="1">
    <location>
        <begin position="62"/>
        <end position="101"/>
    </location>
</feature>
<accession>A0A4P9XDL4</accession>
<sequence length="1457" mass="150748">MPPSTSAGRLGAAAACPAASVQQPGIRAAPAGAIRGIAGAWLSAAWLSAAWLSAAWRSAAWRSAGRDGTGRDRPPPGRLGLDGMGPVGGGDTRRSRSRRRVPVTGGVIRRAALRCGGGHDPVVATWSRMAPRDRPGAFSVVGASRSERRARATCHVRATCTRLTPHTSFQVPPAAATGLPVRCGAVRCGAATPRSTALRSSVLRSAAHGSVVESVNPSDSTRPDPTRLSDPTRLDPTRPVDPTTRACSATRRRRPALRAYPSPCVETRVAATLAQERRSCHCLAHASWTRHTPPSLGRRPRRPRRLPRGSRCRRPHTATIALPAAVMAAPIAATPTAVRSGARPAPALGALAPPLAEPSEPDMATYIAKIVQIVLKGRVPLDRRTWRQDLHGRPTVRAPTAAPAPAPTSVSPIPLGDPSSCHPSTPSMEVQVSAAVRSFFLAGPPLPSPSAASLRSRPTSPTASFTPSDAAASMAPPPPPPSAGVPPRGGSVELVAPSPCKPSMVRTEAADHAVDGATSLPPRSPVPVSVRVSAATPPPPPPPPRSGIASRHTDPPRPQPIRTALSGTAATPLSSSLPSSSSPSDGSSARAWLVIELWADHAPRSSGTASPRYDAASHKECTPPSSSVLSPPHHASVGPAPSAALVEWWSIQLDRQMSLSPSQPDYSELQLLAQKIYGSLRSLPLDAWRAQGRLASDAVEAHVFLTPKKPRPGRTHLAVARHPASPSRLTPPAATAAATTTTTAASSSSSSSSDAARHPPPCPDDTPSDPPSTSPAGPLPAGGPPMRRPDSPELSQEGLGHPTDWNNALPAPRPDPASAAANASGHACTGMHSPPQALSSLPPSLPAPPALEPQALPASAGSHRGSPRLSASTAAPASAAPAPSLLGKLHGKKFRTAHGVWGSVVTMVYTPHADVAEAPPSTWVSPTAEMRAQPAHGLSAMPRPLPSASAQYASTRESNLAAAAAAAATTTTTTTTTVITPRPTAGAASAESTPQTLTPTEADRASLTAPSSSQVDDASPPPTPPPSSLLTEAFADTVAGTLGPSHPAVPALPTAQARVGSPMPSPTLQKRVVSLSHMQALFRAQVGRSHPLRPRHDEDVEAARERDRAHERTIAAEREKQRRHLAAPVVIRPGARAAIGSSEDAGDLKLVDDGADEHRDAASGMGLACSPRKGEPFGTLVGSYEESIVSGRMSLVPSKPVHFLADIGVVGLGKCPQALRCPPHLQLSFPAFCYDLPGDTAHVTSPYVGAIPLPTGGFPLPPRGQLQILIMNANPADASQRAALKLFLLSYDLRAMPPNTRTFLRQKSYRVVAGGRSAGASRSASPDGQALPSPSPPPPPPLSPPPRSPPSIAQRGARLAVPSPTPSSPTHPTPTSRGSPLLGASPIAGEFMLATGPSQPPSMRYAVQVHFASDAQGAIALAGTIRVVFGHRYPDRDEQFETVVDGPAPGERFLHVD</sequence>
<feature type="compositionally biased region" description="Polar residues" evidence="1">
    <location>
        <begin position="990"/>
        <end position="999"/>
    </location>
</feature>
<feature type="compositionally biased region" description="Pro residues" evidence="1">
    <location>
        <begin position="536"/>
        <end position="545"/>
    </location>
</feature>
<feature type="compositionally biased region" description="Basic and acidic residues" evidence="1">
    <location>
        <begin position="64"/>
        <end position="75"/>
    </location>
</feature>
<feature type="region of interest" description="Disordered" evidence="1">
    <location>
        <begin position="207"/>
        <end position="253"/>
    </location>
</feature>
<dbReference type="InterPro" id="IPR033473">
    <property type="entry name" value="Atos-like_C"/>
</dbReference>
<feature type="compositionally biased region" description="Low complexity" evidence="1">
    <location>
        <begin position="964"/>
        <end position="977"/>
    </location>
</feature>
<name>A0A4P9XDL4_9FUNG</name>
<feature type="compositionally biased region" description="Pro residues" evidence="1">
    <location>
        <begin position="1363"/>
        <end position="1372"/>
    </location>
</feature>
<dbReference type="InterPro" id="IPR051506">
    <property type="entry name" value="ATOS_Transcription_Regulators"/>
</dbReference>
<feature type="compositionally biased region" description="Low complexity" evidence="1">
    <location>
        <begin position="867"/>
        <end position="885"/>
    </location>
</feature>
<evidence type="ECO:0000313" key="4">
    <source>
        <dbReference type="Proteomes" id="UP000274922"/>
    </source>
</evidence>
<feature type="region of interest" description="Disordered" evidence="1">
    <location>
        <begin position="604"/>
        <end position="637"/>
    </location>
</feature>
<feature type="compositionally biased region" description="Pro residues" evidence="1">
    <location>
        <begin position="758"/>
        <end position="783"/>
    </location>
</feature>
<dbReference type="Proteomes" id="UP000274922">
    <property type="component" value="Unassembled WGS sequence"/>
</dbReference>
<feature type="domain" description="Atos-like conserved" evidence="2">
    <location>
        <begin position="1180"/>
        <end position="1248"/>
    </location>
</feature>
<reference evidence="4" key="1">
    <citation type="journal article" date="2018" name="Nat. Microbiol.">
        <title>Leveraging single-cell genomics to expand the fungal tree of life.</title>
        <authorList>
            <person name="Ahrendt S.R."/>
            <person name="Quandt C.A."/>
            <person name="Ciobanu D."/>
            <person name="Clum A."/>
            <person name="Salamov A."/>
            <person name="Andreopoulos B."/>
            <person name="Cheng J.F."/>
            <person name="Woyke T."/>
            <person name="Pelin A."/>
            <person name="Henrissat B."/>
            <person name="Reynolds N.K."/>
            <person name="Benny G.L."/>
            <person name="Smith M.E."/>
            <person name="James T.Y."/>
            <person name="Grigoriev I.V."/>
        </authorList>
    </citation>
    <scope>NUCLEOTIDE SEQUENCE [LARGE SCALE GENOMIC DNA]</scope>
    <source>
        <strain evidence="4">ATCC 52028</strain>
    </source>
</reference>
<feature type="region of interest" description="Disordered" evidence="1">
    <location>
        <begin position="1091"/>
        <end position="1110"/>
    </location>
</feature>
<feature type="compositionally biased region" description="Low complexity" evidence="1">
    <location>
        <begin position="623"/>
        <end position="632"/>
    </location>
</feature>
<dbReference type="Pfam" id="PF13915">
    <property type="entry name" value="DUF4210"/>
    <property type="match status" value="1"/>
</dbReference>
<feature type="region of interest" description="Disordered" evidence="1">
    <location>
        <begin position="1314"/>
        <end position="1384"/>
    </location>
</feature>
<feature type="compositionally biased region" description="Low complexity" evidence="1">
    <location>
        <begin position="572"/>
        <end position="585"/>
    </location>
</feature>
<feature type="region of interest" description="Disordered" evidence="1">
    <location>
        <begin position="390"/>
        <end position="428"/>
    </location>
</feature>
<feature type="compositionally biased region" description="Pro residues" evidence="1">
    <location>
        <begin position="475"/>
        <end position="484"/>
    </location>
</feature>
<keyword evidence="4" id="KW-1185">Reference proteome</keyword>